<keyword evidence="2" id="KW-1185">Reference proteome</keyword>
<dbReference type="AlphaFoldDB" id="A0AAD7BR77"/>
<evidence type="ECO:0000313" key="2">
    <source>
        <dbReference type="Proteomes" id="UP001221142"/>
    </source>
</evidence>
<sequence length="201" mass="22328">MSAMFSWFSSAPRETAPVPYDVVPCSALDTERRDTVLTTGLVVDAKLDAQLLKDALFTLVEHKFPRAGARLVERNSLFEFHIPHSFDSENPPVAFTADHYCERYNSRSRPGIPGLVNVSDSEPSTCLFPSLDVYLKSKTCPRHTSDMIDRNTPIVHVHVSVFEDLTLIGVTSSQVMFDASGLHTFLSAWTRLLAGEDLDAI</sequence>
<dbReference type="Gene3D" id="3.30.559.10">
    <property type="entry name" value="Chloramphenicol acetyltransferase-like domain"/>
    <property type="match status" value="1"/>
</dbReference>
<dbReference type="Proteomes" id="UP001221142">
    <property type="component" value="Unassembled WGS sequence"/>
</dbReference>
<gene>
    <name evidence="1" type="ORF">FB45DRAFT_38471</name>
</gene>
<proteinExistence type="predicted"/>
<reference evidence="1" key="1">
    <citation type="submission" date="2023-03" db="EMBL/GenBank/DDBJ databases">
        <title>Massive genome expansion in bonnet fungi (Mycena s.s.) driven by repeated elements and novel gene families across ecological guilds.</title>
        <authorList>
            <consortium name="Lawrence Berkeley National Laboratory"/>
            <person name="Harder C.B."/>
            <person name="Miyauchi S."/>
            <person name="Viragh M."/>
            <person name="Kuo A."/>
            <person name="Thoen E."/>
            <person name="Andreopoulos B."/>
            <person name="Lu D."/>
            <person name="Skrede I."/>
            <person name="Drula E."/>
            <person name="Henrissat B."/>
            <person name="Morin E."/>
            <person name="Kohler A."/>
            <person name="Barry K."/>
            <person name="LaButti K."/>
            <person name="Morin E."/>
            <person name="Salamov A."/>
            <person name="Lipzen A."/>
            <person name="Mereny Z."/>
            <person name="Hegedus B."/>
            <person name="Baldrian P."/>
            <person name="Stursova M."/>
            <person name="Weitz H."/>
            <person name="Taylor A."/>
            <person name="Grigoriev I.V."/>
            <person name="Nagy L.G."/>
            <person name="Martin F."/>
            <person name="Kauserud H."/>
        </authorList>
    </citation>
    <scope>NUCLEOTIDE SEQUENCE</scope>
    <source>
        <strain evidence="1">9284</strain>
    </source>
</reference>
<dbReference type="InterPro" id="IPR023213">
    <property type="entry name" value="CAT-like_dom_sf"/>
</dbReference>
<accession>A0AAD7BR77</accession>
<evidence type="ECO:0000313" key="1">
    <source>
        <dbReference type="EMBL" id="KAJ7628465.1"/>
    </source>
</evidence>
<protein>
    <submittedName>
        <fullName evidence="1">Uncharacterized protein</fullName>
    </submittedName>
</protein>
<organism evidence="1 2">
    <name type="scientific">Roridomyces roridus</name>
    <dbReference type="NCBI Taxonomy" id="1738132"/>
    <lineage>
        <taxon>Eukaryota</taxon>
        <taxon>Fungi</taxon>
        <taxon>Dikarya</taxon>
        <taxon>Basidiomycota</taxon>
        <taxon>Agaricomycotina</taxon>
        <taxon>Agaricomycetes</taxon>
        <taxon>Agaricomycetidae</taxon>
        <taxon>Agaricales</taxon>
        <taxon>Marasmiineae</taxon>
        <taxon>Mycenaceae</taxon>
        <taxon>Roridomyces</taxon>
    </lineage>
</organism>
<comment type="caution">
    <text evidence="1">The sequence shown here is derived from an EMBL/GenBank/DDBJ whole genome shotgun (WGS) entry which is preliminary data.</text>
</comment>
<name>A0AAD7BR77_9AGAR</name>
<dbReference type="EMBL" id="JARKIF010000010">
    <property type="protein sequence ID" value="KAJ7628465.1"/>
    <property type="molecule type" value="Genomic_DNA"/>
</dbReference>